<evidence type="ECO:0000259" key="1">
    <source>
        <dbReference type="Pfam" id="PF12697"/>
    </source>
</evidence>
<dbReference type="KEGG" id="afx:JZ786_23785"/>
<proteinExistence type="predicted"/>
<dbReference type="EMBL" id="CP071182">
    <property type="protein sequence ID" value="QSO47371.1"/>
    <property type="molecule type" value="Genomic_DNA"/>
</dbReference>
<dbReference type="Gene3D" id="3.40.50.1820">
    <property type="entry name" value="alpha/beta hydrolase"/>
    <property type="match status" value="1"/>
</dbReference>
<organism evidence="2 3">
    <name type="scientific">Alicyclobacillus mengziensis</name>
    <dbReference type="NCBI Taxonomy" id="2931921"/>
    <lineage>
        <taxon>Bacteria</taxon>
        <taxon>Bacillati</taxon>
        <taxon>Bacillota</taxon>
        <taxon>Bacilli</taxon>
        <taxon>Bacillales</taxon>
        <taxon>Alicyclobacillaceae</taxon>
        <taxon>Alicyclobacillus</taxon>
    </lineage>
</organism>
<dbReference type="GO" id="GO:0016020">
    <property type="term" value="C:membrane"/>
    <property type="evidence" value="ECO:0007669"/>
    <property type="project" value="TreeGrafter"/>
</dbReference>
<dbReference type="PANTHER" id="PTHR43798">
    <property type="entry name" value="MONOACYLGLYCEROL LIPASE"/>
    <property type="match status" value="1"/>
</dbReference>
<dbReference type="InterPro" id="IPR000073">
    <property type="entry name" value="AB_hydrolase_1"/>
</dbReference>
<keyword evidence="3" id="KW-1185">Reference proteome</keyword>
<evidence type="ECO:0000313" key="3">
    <source>
        <dbReference type="Proteomes" id="UP000663505"/>
    </source>
</evidence>
<accession>A0A9X7Z7I2</accession>
<reference evidence="2 3" key="1">
    <citation type="submission" date="2021-02" db="EMBL/GenBank/DDBJ databases">
        <title>Alicyclobacillus curvatus sp. nov. and Alicyclobacillus mengziensis sp. nov., two acidophilic bacteria isolated from acid mine drainage.</title>
        <authorList>
            <person name="Huang Y."/>
        </authorList>
    </citation>
    <scope>NUCLEOTIDE SEQUENCE [LARGE SCALE GENOMIC DNA]</scope>
    <source>
        <strain evidence="2 3">S30H14</strain>
    </source>
</reference>
<protein>
    <submittedName>
        <fullName evidence="2">Alpha/beta hydrolase</fullName>
    </submittedName>
</protein>
<dbReference type="InterPro" id="IPR050266">
    <property type="entry name" value="AB_hydrolase_sf"/>
</dbReference>
<sequence length="287" mass="32260">MTKNMLAEIDTDIVNTSEGTIRVLVHRTSSEYPWLILSPGQGDAAESLLLLFELIRDQPLNIAVFDPPGHGLSDDPRTDYSPKSQQVVWESLLNHLHVERAFIGGYSYGAYSASMCSRALEERIAGLVLIEGGYLTMTDKGETVDSETKSIIEWMRTFRYDSWDAARQAMKAQVLPWTSYDEAEFNASVVDQDGVIMLRTTEITITQMEQILGQYSTDVLEELTTPILLLHSTLPLEKAEMRKKGLGLFRDHAPHARIVPIPNCGHTIKEHLPFVVNQILKFVAELN</sequence>
<dbReference type="AlphaFoldDB" id="A0A9X7Z7I2"/>
<dbReference type="InterPro" id="IPR029058">
    <property type="entry name" value="AB_hydrolase_fold"/>
</dbReference>
<name>A0A9X7Z7I2_9BACL</name>
<feature type="domain" description="AB hydrolase-1" evidence="1">
    <location>
        <begin position="52"/>
        <end position="266"/>
    </location>
</feature>
<dbReference type="PANTHER" id="PTHR43798:SF33">
    <property type="entry name" value="HYDROLASE, PUTATIVE (AFU_ORTHOLOGUE AFUA_2G14860)-RELATED"/>
    <property type="match status" value="1"/>
</dbReference>
<keyword evidence="2" id="KW-0378">Hydrolase</keyword>
<dbReference type="RefSeq" id="WP_206656723.1">
    <property type="nucleotide sequence ID" value="NZ_CP071182.1"/>
</dbReference>
<dbReference type="Pfam" id="PF12697">
    <property type="entry name" value="Abhydrolase_6"/>
    <property type="match status" value="1"/>
</dbReference>
<gene>
    <name evidence="2" type="ORF">JZ786_23785</name>
</gene>
<dbReference type="Proteomes" id="UP000663505">
    <property type="component" value="Chromosome"/>
</dbReference>
<dbReference type="SUPFAM" id="SSF53474">
    <property type="entry name" value="alpha/beta-Hydrolases"/>
    <property type="match status" value="1"/>
</dbReference>
<dbReference type="GO" id="GO:0016787">
    <property type="term" value="F:hydrolase activity"/>
    <property type="evidence" value="ECO:0007669"/>
    <property type="project" value="UniProtKB-KW"/>
</dbReference>
<evidence type="ECO:0000313" key="2">
    <source>
        <dbReference type="EMBL" id="QSO47371.1"/>
    </source>
</evidence>